<accession>A0AA38KY56</accession>
<protein>
    <submittedName>
        <fullName evidence="2">Uncharacterized protein</fullName>
    </submittedName>
</protein>
<comment type="caution">
    <text evidence="2">The sequence shown here is derived from an EMBL/GenBank/DDBJ whole genome shotgun (WGS) entry which is preliminary data.</text>
</comment>
<dbReference type="AlphaFoldDB" id="A0AA38KY56"/>
<dbReference type="Proteomes" id="UP000824469">
    <property type="component" value="Unassembled WGS sequence"/>
</dbReference>
<gene>
    <name evidence="2" type="ORF">KI387_011309</name>
</gene>
<organism evidence="2 3">
    <name type="scientific">Taxus chinensis</name>
    <name type="common">Chinese yew</name>
    <name type="synonym">Taxus wallichiana var. chinensis</name>
    <dbReference type="NCBI Taxonomy" id="29808"/>
    <lineage>
        <taxon>Eukaryota</taxon>
        <taxon>Viridiplantae</taxon>
        <taxon>Streptophyta</taxon>
        <taxon>Embryophyta</taxon>
        <taxon>Tracheophyta</taxon>
        <taxon>Spermatophyta</taxon>
        <taxon>Pinopsida</taxon>
        <taxon>Pinidae</taxon>
        <taxon>Conifers II</taxon>
        <taxon>Cupressales</taxon>
        <taxon>Taxaceae</taxon>
        <taxon>Taxus</taxon>
    </lineage>
</organism>
<feature type="compositionally biased region" description="Polar residues" evidence="1">
    <location>
        <begin position="31"/>
        <end position="49"/>
    </location>
</feature>
<name>A0AA38KY56_TAXCH</name>
<feature type="non-terminal residue" evidence="2">
    <location>
        <position position="1"/>
    </location>
</feature>
<evidence type="ECO:0000313" key="2">
    <source>
        <dbReference type="EMBL" id="KAH9306905.1"/>
    </source>
</evidence>
<feature type="compositionally biased region" description="Basic and acidic residues" evidence="1">
    <location>
        <begin position="1"/>
        <end position="14"/>
    </location>
</feature>
<sequence>LGHPGHGDAQDVKRAKQPGAKSNPFRVVRKNLSQTVRDSWNKSTRSTRTGRFVQNRELSSRKSGPKGR</sequence>
<feature type="region of interest" description="Disordered" evidence="1">
    <location>
        <begin position="1"/>
        <end position="68"/>
    </location>
</feature>
<evidence type="ECO:0000256" key="1">
    <source>
        <dbReference type="SAM" id="MobiDB-lite"/>
    </source>
</evidence>
<evidence type="ECO:0000313" key="3">
    <source>
        <dbReference type="Proteomes" id="UP000824469"/>
    </source>
</evidence>
<feature type="non-terminal residue" evidence="2">
    <location>
        <position position="68"/>
    </location>
</feature>
<proteinExistence type="predicted"/>
<dbReference type="EMBL" id="JAHRHJ020000008">
    <property type="protein sequence ID" value="KAH9306905.1"/>
    <property type="molecule type" value="Genomic_DNA"/>
</dbReference>
<keyword evidence="3" id="KW-1185">Reference proteome</keyword>
<reference evidence="2 3" key="1">
    <citation type="journal article" date="2021" name="Nat. Plants">
        <title>The Taxus genome provides insights into paclitaxel biosynthesis.</title>
        <authorList>
            <person name="Xiong X."/>
            <person name="Gou J."/>
            <person name="Liao Q."/>
            <person name="Li Y."/>
            <person name="Zhou Q."/>
            <person name="Bi G."/>
            <person name="Li C."/>
            <person name="Du R."/>
            <person name="Wang X."/>
            <person name="Sun T."/>
            <person name="Guo L."/>
            <person name="Liang H."/>
            <person name="Lu P."/>
            <person name="Wu Y."/>
            <person name="Zhang Z."/>
            <person name="Ro D.K."/>
            <person name="Shang Y."/>
            <person name="Huang S."/>
            <person name="Yan J."/>
        </authorList>
    </citation>
    <scope>NUCLEOTIDE SEQUENCE [LARGE SCALE GENOMIC DNA]</scope>
    <source>
        <strain evidence="2">Ta-2019</strain>
    </source>
</reference>